<dbReference type="GO" id="GO:0009279">
    <property type="term" value="C:cell outer membrane"/>
    <property type="evidence" value="ECO:0007669"/>
    <property type="project" value="UniProtKB-SubCell"/>
</dbReference>
<dbReference type="InterPro" id="IPR036942">
    <property type="entry name" value="Beta-barrel_TonB_sf"/>
</dbReference>
<keyword evidence="9" id="KW-0675">Receptor</keyword>
<keyword evidence="4 7" id="KW-0812">Transmembrane</keyword>
<dbReference type="PROSITE" id="PS52016">
    <property type="entry name" value="TONB_DEPENDENT_REC_3"/>
    <property type="match status" value="1"/>
</dbReference>
<evidence type="ECO:0000259" key="8">
    <source>
        <dbReference type="Pfam" id="PF07715"/>
    </source>
</evidence>
<dbReference type="AlphaFoldDB" id="C6VZL1"/>
<dbReference type="InterPro" id="IPR037066">
    <property type="entry name" value="Plug_dom_sf"/>
</dbReference>
<dbReference type="InterPro" id="IPR023996">
    <property type="entry name" value="TonB-dep_OMP_SusC/RagA"/>
</dbReference>
<dbReference type="Gene3D" id="2.60.40.1120">
    <property type="entry name" value="Carboxypeptidase-like, regulatory domain"/>
    <property type="match status" value="1"/>
</dbReference>
<proteinExistence type="inferred from homology"/>
<dbReference type="EMBL" id="CP001619">
    <property type="protein sequence ID" value="ACT93489.1"/>
    <property type="molecule type" value="Genomic_DNA"/>
</dbReference>
<evidence type="ECO:0000256" key="5">
    <source>
        <dbReference type="ARBA" id="ARBA00023136"/>
    </source>
</evidence>
<protein>
    <submittedName>
        <fullName evidence="9">TonB-dependent receptor plug</fullName>
    </submittedName>
</protein>
<keyword evidence="3 7" id="KW-1134">Transmembrane beta strand</keyword>
<dbReference type="KEGG" id="dfe:Dfer_2267"/>
<dbReference type="Proteomes" id="UP000002011">
    <property type="component" value="Chromosome"/>
</dbReference>
<dbReference type="SUPFAM" id="SSF49464">
    <property type="entry name" value="Carboxypeptidase regulatory domain-like"/>
    <property type="match status" value="1"/>
</dbReference>
<accession>C6VZL1</accession>
<dbReference type="NCBIfam" id="TIGR04057">
    <property type="entry name" value="SusC_RagA_signa"/>
    <property type="match status" value="1"/>
</dbReference>
<dbReference type="Pfam" id="PF13715">
    <property type="entry name" value="CarbopepD_reg_2"/>
    <property type="match status" value="1"/>
</dbReference>
<gene>
    <name evidence="9" type="ordered locus">Dfer_2267</name>
</gene>
<dbReference type="Gene3D" id="2.170.130.10">
    <property type="entry name" value="TonB-dependent receptor, plug domain"/>
    <property type="match status" value="1"/>
</dbReference>
<evidence type="ECO:0000313" key="10">
    <source>
        <dbReference type="Proteomes" id="UP000002011"/>
    </source>
</evidence>
<comment type="subcellular location">
    <subcellularLocation>
        <location evidence="1 7">Cell outer membrane</location>
        <topology evidence="1 7">Multi-pass membrane protein</topology>
    </subcellularLocation>
</comment>
<dbReference type="InterPro" id="IPR039426">
    <property type="entry name" value="TonB-dep_rcpt-like"/>
</dbReference>
<organism evidence="9 10">
    <name type="scientific">Dyadobacter fermentans (strain ATCC 700827 / DSM 18053 / CIP 107007 / KCTC 52180 / NS114)</name>
    <dbReference type="NCBI Taxonomy" id="471854"/>
    <lineage>
        <taxon>Bacteria</taxon>
        <taxon>Pseudomonadati</taxon>
        <taxon>Bacteroidota</taxon>
        <taxon>Cytophagia</taxon>
        <taxon>Cytophagales</taxon>
        <taxon>Spirosomataceae</taxon>
        <taxon>Dyadobacter</taxon>
    </lineage>
</organism>
<dbReference type="Gene3D" id="2.40.170.20">
    <property type="entry name" value="TonB-dependent receptor, beta-barrel domain"/>
    <property type="match status" value="1"/>
</dbReference>
<comment type="similarity">
    <text evidence="7">Belongs to the TonB-dependent receptor family.</text>
</comment>
<feature type="domain" description="TonB-dependent receptor plug" evidence="8">
    <location>
        <begin position="238"/>
        <end position="344"/>
    </location>
</feature>
<evidence type="ECO:0000256" key="2">
    <source>
        <dbReference type="ARBA" id="ARBA00022448"/>
    </source>
</evidence>
<dbReference type="STRING" id="471854.Dfer_2267"/>
<evidence type="ECO:0000256" key="6">
    <source>
        <dbReference type="ARBA" id="ARBA00023237"/>
    </source>
</evidence>
<evidence type="ECO:0000256" key="4">
    <source>
        <dbReference type="ARBA" id="ARBA00022692"/>
    </source>
</evidence>
<keyword evidence="2 7" id="KW-0813">Transport</keyword>
<dbReference type="HOGENOM" id="CLU_004317_0_2_10"/>
<dbReference type="eggNOG" id="COG1629">
    <property type="taxonomic scope" value="Bacteria"/>
</dbReference>
<evidence type="ECO:0000313" key="9">
    <source>
        <dbReference type="EMBL" id="ACT93489.1"/>
    </source>
</evidence>
<evidence type="ECO:0000256" key="1">
    <source>
        <dbReference type="ARBA" id="ARBA00004571"/>
    </source>
</evidence>
<dbReference type="InterPro" id="IPR008969">
    <property type="entry name" value="CarboxyPept-like_regulatory"/>
</dbReference>
<name>C6VZL1_DYAFD</name>
<sequence>MKKRLKIISPLWTIMKVSGIHLFLMFIATAYSYAHTTSAQELLTQRVSIRVEQKQIREVLSTLEASTRVKFVYSVQLLPVDRKVTLRMENRPLSEVLETIFSPDHISYKLIRNKVVLKKMERAAADIQIIEPANALASLGRAIDRTLTGVVKDETGAGLPGVNIAIKGTTSGTSTDVEGRFSLSIPNDDVTLVFSFVGYTAQEIRPGVQSALQVTLAADTRALEEVVVVGYGTVKRQDFTGSVASMKLENSPMAMLPSMNALETLKGSLPGLDVGASNTAGGQPTVQIRGQNSINGNNDPLIVLDGVIFLGSLADINPADIASFDVLKDATSAAAYGSRSANGVIAITTKRGKAGKPVITLNSSTGFQTWQRRPEMMKGEEWLSVVNARNKYTEGSTNWLKPGEIANRDAGRETNWLDETTRTGVIQTYQAAVSGASEKVNYYLSTSYDGNRGIVKGDQFKRISVLGKVKTEITKWLELGVDGSFSKRDYSGIAANIGEAQTMSPYGVMYRDDQGNLEKYPYTQSAVNPLWGIEDGTRDNRDNLYNYRLNTNALITVPWVEGLTYRVNFLNNVNKNERGTFTHENFYVQEGEGLDRYSPAVIQGFLTNATGNLERSGVTSWVLDNIINYKNNFGKHGIDLTLVATRDNQKATYMNVTGNNYAANGNTALGLDGLHKATVQRVDLTGVPTGQDMSVFQRSNIGYLARVNYSFDDKYFFTGSFRRDGASVFGANNKFANFMAAGVAWKVTSEEFLRNFQQLNNLKVKFSFGQNGSQGVEPYGTLSTIANAAGGGVRYQWANTPGAIYYGLYQNTLGNADLGWEKTTSWNAGFESAWFRNRVIFDVDAYFGATTDQIFTRSIPVMTGFKTIKTSMGQVNNRGIEITLRTVNYQDKDLTWGTSFTFWQNRNKLVKLYGEDKNGDGQDDDDIANNLFIGHPLGSIFGYEQIGIVQENDAEYIALTGAAPGAPKYRDIDGTPGISATDRKVLGYSKENFRLNMSNTVSYKNFDLYVLVSGIFGGGNWYKKNNSAAYLTAGTGRFNDNMTSKPYWTPENQSNEFPSAYFAGDGRFLGLQSRTFVRIQDATLSYRLKPEWLSKIRMNSAKVFVSGRNLATFTKWFGGDPETGTPVRENTFPVPSTYSIGANISF</sequence>
<evidence type="ECO:0000256" key="7">
    <source>
        <dbReference type="PROSITE-ProRule" id="PRU01360"/>
    </source>
</evidence>
<dbReference type="InterPro" id="IPR012910">
    <property type="entry name" value="Plug_dom"/>
</dbReference>
<dbReference type="SUPFAM" id="SSF56935">
    <property type="entry name" value="Porins"/>
    <property type="match status" value="1"/>
</dbReference>
<dbReference type="InterPro" id="IPR023997">
    <property type="entry name" value="TonB-dep_OMP_SusC/RagA_CS"/>
</dbReference>
<keyword evidence="10" id="KW-1185">Reference proteome</keyword>
<keyword evidence="5 7" id="KW-0472">Membrane</keyword>
<dbReference type="Pfam" id="PF07715">
    <property type="entry name" value="Plug"/>
    <property type="match status" value="1"/>
</dbReference>
<keyword evidence="6 7" id="KW-0998">Cell outer membrane</keyword>
<evidence type="ECO:0000256" key="3">
    <source>
        <dbReference type="ARBA" id="ARBA00022452"/>
    </source>
</evidence>
<dbReference type="NCBIfam" id="TIGR04056">
    <property type="entry name" value="OMP_RagA_SusC"/>
    <property type="match status" value="1"/>
</dbReference>
<reference evidence="9 10" key="1">
    <citation type="journal article" date="2009" name="Stand. Genomic Sci.">
        <title>Complete genome sequence of Dyadobacter fermentans type strain (NS114).</title>
        <authorList>
            <person name="Lang E."/>
            <person name="Lapidus A."/>
            <person name="Chertkov O."/>
            <person name="Brettin T."/>
            <person name="Detter J.C."/>
            <person name="Han C."/>
            <person name="Copeland A."/>
            <person name="Glavina Del Rio T."/>
            <person name="Nolan M."/>
            <person name="Chen F."/>
            <person name="Lucas S."/>
            <person name="Tice H."/>
            <person name="Cheng J.F."/>
            <person name="Land M."/>
            <person name="Hauser L."/>
            <person name="Chang Y.J."/>
            <person name="Jeffries C.D."/>
            <person name="Kopitz M."/>
            <person name="Bruce D."/>
            <person name="Goodwin L."/>
            <person name="Pitluck S."/>
            <person name="Ovchinnikova G."/>
            <person name="Pati A."/>
            <person name="Ivanova N."/>
            <person name="Mavrommatis K."/>
            <person name="Chen A."/>
            <person name="Palaniappan K."/>
            <person name="Chain P."/>
            <person name="Bristow J."/>
            <person name="Eisen J.A."/>
            <person name="Markowitz V."/>
            <person name="Hugenholtz P."/>
            <person name="Goker M."/>
            <person name="Rohde M."/>
            <person name="Kyrpides N.C."/>
            <person name="Klenk H.P."/>
        </authorList>
    </citation>
    <scope>NUCLEOTIDE SEQUENCE [LARGE SCALE GENOMIC DNA]</scope>
    <source>
        <strain evidence="10">ATCC 700827 / DSM 18053 / CIP 107007 / KCTC 52180 / NS114</strain>
    </source>
</reference>